<gene>
    <name evidence="1" type="ORF">K488DRAFT_18617</name>
</gene>
<dbReference type="EMBL" id="MU273601">
    <property type="protein sequence ID" value="KAI0030881.1"/>
    <property type="molecule type" value="Genomic_DNA"/>
</dbReference>
<name>A0ACB8QGB4_9AGAM</name>
<proteinExistence type="predicted"/>
<sequence length="550" mass="59990">MNYLWGAVNAISAPYQYYRDLPPLNPATLTGAIDVIVVRRPSPASPSTTELACSPFHVRFGKWQVLRPAEKKVIVAVNGRVLPFPMKIGDAGEAFFVFETDAEDVPEGLLTSPVLAPSSPVDALDVEAGRFGARTDAEPDFLDLDAPSSPSEETPRPGLLETVADRVRALHDEPHDVLPRIPEETRPQIHRGGAWPALLPTAADRPADVVLDMGGYHAPQQTSPTSDAPVPFPDTARSGPGPGPSVPVPAGGVLKGARSGPVKEVGSAPDVVVEQEEERSADEPSARAPSPSPSEPGPKKRFAKTLRLTSEQLESLELKPGPNTLTFSLTATGSVACTAKIFLWEHTDHIVVSDIDGTITKSDALGHVFTMIGRDWTHAGVAKLYTDIARNGYRIMYLTSRAIGQADTTRWYLQSIRQNEYTLPEGPVIMSPDRLLASLHREVIMRKPEVFKMACLRDVQRLFGAGARAPFYAGFGNRITDALSYRSVNIPSSRIFTIDSNGEVRMELLELAGYKSPYILMTDLVDQMFPPITQKQAPEFTDIVYWRTPL</sequence>
<accession>A0ACB8QGB4</accession>
<organism evidence="1 2">
    <name type="scientific">Vararia minispora EC-137</name>
    <dbReference type="NCBI Taxonomy" id="1314806"/>
    <lineage>
        <taxon>Eukaryota</taxon>
        <taxon>Fungi</taxon>
        <taxon>Dikarya</taxon>
        <taxon>Basidiomycota</taxon>
        <taxon>Agaricomycotina</taxon>
        <taxon>Agaricomycetes</taxon>
        <taxon>Russulales</taxon>
        <taxon>Lachnocladiaceae</taxon>
        <taxon>Vararia</taxon>
    </lineage>
</organism>
<dbReference type="Proteomes" id="UP000814128">
    <property type="component" value="Unassembled WGS sequence"/>
</dbReference>
<comment type="caution">
    <text evidence="1">The sequence shown here is derived from an EMBL/GenBank/DDBJ whole genome shotgun (WGS) entry which is preliminary data.</text>
</comment>
<evidence type="ECO:0000313" key="1">
    <source>
        <dbReference type="EMBL" id="KAI0030881.1"/>
    </source>
</evidence>
<feature type="non-terminal residue" evidence="1">
    <location>
        <position position="550"/>
    </location>
</feature>
<evidence type="ECO:0000313" key="2">
    <source>
        <dbReference type="Proteomes" id="UP000814128"/>
    </source>
</evidence>
<protein>
    <submittedName>
        <fullName evidence="1">Lipin/Ned1/Smp2-domain-containing protein</fullName>
    </submittedName>
</protein>
<reference evidence="1" key="1">
    <citation type="submission" date="2021-02" db="EMBL/GenBank/DDBJ databases">
        <authorList>
            <consortium name="DOE Joint Genome Institute"/>
            <person name="Ahrendt S."/>
            <person name="Looney B.P."/>
            <person name="Miyauchi S."/>
            <person name="Morin E."/>
            <person name="Drula E."/>
            <person name="Courty P.E."/>
            <person name="Chicoki N."/>
            <person name="Fauchery L."/>
            <person name="Kohler A."/>
            <person name="Kuo A."/>
            <person name="Labutti K."/>
            <person name="Pangilinan J."/>
            <person name="Lipzen A."/>
            <person name="Riley R."/>
            <person name="Andreopoulos W."/>
            <person name="He G."/>
            <person name="Johnson J."/>
            <person name="Barry K.W."/>
            <person name="Grigoriev I.V."/>
            <person name="Nagy L."/>
            <person name="Hibbett D."/>
            <person name="Henrissat B."/>
            <person name="Matheny P.B."/>
            <person name="Labbe J."/>
            <person name="Martin F."/>
        </authorList>
    </citation>
    <scope>NUCLEOTIDE SEQUENCE</scope>
    <source>
        <strain evidence="1">EC-137</strain>
    </source>
</reference>
<keyword evidence="2" id="KW-1185">Reference proteome</keyword>
<reference evidence="1" key="2">
    <citation type="journal article" date="2022" name="New Phytol.">
        <title>Evolutionary transition to the ectomycorrhizal habit in the genomes of a hyperdiverse lineage of mushroom-forming fungi.</title>
        <authorList>
            <person name="Looney B."/>
            <person name="Miyauchi S."/>
            <person name="Morin E."/>
            <person name="Drula E."/>
            <person name="Courty P.E."/>
            <person name="Kohler A."/>
            <person name="Kuo A."/>
            <person name="LaButti K."/>
            <person name="Pangilinan J."/>
            <person name="Lipzen A."/>
            <person name="Riley R."/>
            <person name="Andreopoulos W."/>
            <person name="He G."/>
            <person name="Johnson J."/>
            <person name="Nolan M."/>
            <person name="Tritt A."/>
            <person name="Barry K.W."/>
            <person name="Grigoriev I.V."/>
            <person name="Nagy L.G."/>
            <person name="Hibbett D."/>
            <person name="Henrissat B."/>
            <person name="Matheny P.B."/>
            <person name="Labbe J."/>
            <person name="Martin F.M."/>
        </authorList>
    </citation>
    <scope>NUCLEOTIDE SEQUENCE</scope>
    <source>
        <strain evidence="1">EC-137</strain>
    </source>
</reference>